<evidence type="ECO:0000313" key="3">
    <source>
        <dbReference type="EMBL" id="KOY51247.1"/>
    </source>
</evidence>
<comment type="caution">
    <text evidence="3">The sequence shown here is derived from an EMBL/GenBank/DDBJ whole genome shotgun (WGS) entry which is preliminary data.</text>
</comment>
<dbReference type="RefSeq" id="WP_053975279.1">
    <property type="nucleotide sequence ID" value="NZ_FNUE01000001.1"/>
</dbReference>
<evidence type="ECO:0000313" key="5">
    <source>
        <dbReference type="Proteomes" id="UP000037716"/>
    </source>
</evidence>
<dbReference type="STRING" id="1300348.I602_807"/>
<gene>
    <name evidence="3" type="ORF">I602_807</name>
    <name evidence="4" type="ORF">SAMN05444353_0971</name>
</gene>
<evidence type="ECO:0000313" key="6">
    <source>
        <dbReference type="Proteomes" id="UP000183071"/>
    </source>
</evidence>
<reference evidence="3 5" key="1">
    <citation type="submission" date="2015-07" db="EMBL/GenBank/DDBJ databases">
        <title>Genome of Polaribacter dokdonenesis DSW-5, isolated from seawater off Dokdo in Korea.</title>
        <authorList>
            <person name="Yoon K."/>
            <person name="Song J.Y."/>
            <person name="Kim J.F."/>
        </authorList>
    </citation>
    <scope>NUCLEOTIDE SEQUENCE [LARGE SCALE GENOMIC DNA]</scope>
    <source>
        <strain evidence="3 5">DSW-5</strain>
    </source>
</reference>
<dbReference type="Proteomes" id="UP000183071">
    <property type="component" value="Unassembled WGS sequence"/>
</dbReference>
<dbReference type="OrthoDB" id="9811036at2"/>
<dbReference type="AlphaFoldDB" id="A0A0N0CF34"/>
<evidence type="ECO:0000259" key="2">
    <source>
        <dbReference type="Pfam" id="PF13098"/>
    </source>
</evidence>
<dbReference type="InterPro" id="IPR036249">
    <property type="entry name" value="Thioredoxin-like_sf"/>
</dbReference>
<accession>A0A0N0CF34</accession>
<dbReference type="SUPFAM" id="SSF52833">
    <property type="entry name" value="Thioredoxin-like"/>
    <property type="match status" value="1"/>
</dbReference>
<keyword evidence="6" id="KW-1185">Reference proteome</keyword>
<feature type="chain" id="PRO_5005845658" evidence="1">
    <location>
        <begin position="19"/>
        <end position="157"/>
    </location>
</feature>
<dbReference type="Pfam" id="PF13098">
    <property type="entry name" value="Thioredoxin_2"/>
    <property type="match status" value="1"/>
</dbReference>
<dbReference type="PATRIC" id="fig|1300348.6.peg.806"/>
<organism evidence="3 5">
    <name type="scientific">Polaribacter dokdonensis DSW-5</name>
    <dbReference type="NCBI Taxonomy" id="1300348"/>
    <lineage>
        <taxon>Bacteria</taxon>
        <taxon>Pseudomonadati</taxon>
        <taxon>Bacteroidota</taxon>
        <taxon>Flavobacteriia</taxon>
        <taxon>Flavobacteriales</taxon>
        <taxon>Flavobacteriaceae</taxon>
    </lineage>
</organism>
<name>A0A0N0CF34_9FLAO</name>
<dbReference type="Gene3D" id="3.40.30.10">
    <property type="entry name" value="Glutaredoxin"/>
    <property type="match status" value="1"/>
</dbReference>
<sequence>MKTYFSILYLFLSINLCAQENIKTLKTYTFPEVEQLQKTAPKPTVVFLYADWCKICFGMKKNTFQNSKVIEKLNSDFYFVMLNGEEKSDITFLGRTFSYKPSGNSGIHELAKQLTISEDKISYPTTLILNSNYEIDVLFDGYLNSKKMNSILNKYQK</sequence>
<dbReference type="EMBL" id="LGBR01000001">
    <property type="protein sequence ID" value="KOY51247.1"/>
    <property type="molecule type" value="Genomic_DNA"/>
</dbReference>
<dbReference type="EMBL" id="FNUE01000001">
    <property type="protein sequence ID" value="SEE15594.1"/>
    <property type="molecule type" value="Genomic_DNA"/>
</dbReference>
<feature type="signal peptide" evidence="1">
    <location>
        <begin position="1"/>
        <end position="18"/>
    </location>
</feature>
<keyword evidence="1" id="KW-0732">Signal</keyword>
<proteinExistence type="predicted"/>
<feature type="domain" description="Thioredoxin-like fold" evidence="2">
    <location>
        <begin position="41"/>
        <end position="152"/>
    </location>
</feature>
<dbReference type="InterPro" id="IPR012336">
    <property type="entry name" value="Thioredoxin-like_fold"/>
</dbReference>
<evidence type="ECO:0000256" key="1">
    <source>
        <dbReference type="SAM" id="SignalP"/>
    </source>
</evidence>
<evidence type="ECO:0000313" key="4">
    <source>
        <dbReference type="EMBL" id="SEE15594.1"/>
    </source>
</evidence>
<reference evidence="4 6" key="2">
    <citation type="submission" date="2016-10" db="EMBL/GenBank/DDBJ databases">
        <authorList>
            <person name="Varghese N."/>
            <person name="Submissions S."/>
        </authorList>
    </citation>
    <scope>NUCLEOTIDE SEQUENCE [LARGE SCALE GENOMIC DNA]</scope>
    <source>
        <strain evidence="4 6">DSW-5</strain>
    </source>
</reference>
<protein>
    <submittedName>
        <fullName evidence="3">Thioredoxin domain protein</fullName>
    </submittedName>
</protein>
<dbReference type="Proteomes" id="UP000037716">
    <property type="component" value="Unassembled WGS sequence"/>
</dbReference>